<dbReference type="OrthoDB" id="5625885at2"/>
<dbReference type="RefSeq" id="WP_133881210.1">
    <property type="nucleotide sequence ID" value="NZ_MWIN01000001.1"/>
</dbReference>
<keyword evidence="1" id="KW-0812">Transmembrane</keyword>
<dbReference type="Proteomes" id="UP000295341">
    <property type="component" value="Unassembled WGS sequence"/>
</dbReference>
<dbReference type="Pfam" id="PF11174">
    <property type="entry name" value="DUF2970"/>
    <property type="match status" value="1"/>
</dbReference>
<dbReference type="InterPro" id="IPR021344">
    <property type="entry name" value="DUF2970"/>
</dbReference>
<proteinExistence type="predicted"/>
<evidence type="ECO:0000313" key="2">
    <source>
        <dbReference type="EMBL" id="TDU32729.1"/>
    </source>
</evidence>
<sequence length="74" mass="8084">MPEVPNPPPRRPTLLQEIGSVLASFFGVQSSRNRKRDFTSGSPLRFLALGIALTATFVLVVFGVVKLVMWKAGL</sequence>
<gene>
    <name evidence="2" type="ORF">DFR24_2130</name>
</gene>
<organism evidence="2 3">
    <name type="scientific">Panacagrimonas perspica</name>
    <dbReference type="NCBI Taxonomy" id="381431"/>
    <lineage>
        <taxon>Bacteria</taxon>
        <taxon>Pseudomonadati</taxon>
        <taxon>Pseudomonadota</taxon>
        <taxon>Gammaproteobacteria</taxon>
        <taxon>Nevskiales</taxon>
        <taxon>Nevskiaceae</taxon>
        <taxon>Panacagrimonas</taxon>
    </lineage>
</organism>
<protein>
    <submittedName>
        <fullName evidence="2">DUF2970 family protein</fullName>
    </submittedName>
</protein>
<accession>A0A4S3KBB6</accession>
<evidence type="ECO:0000256" key="1">
    <source>
        <dbReference type="SAM" id="Phobius"/>
    </source>
</evidence>
<dbReference type="AlphaFoldDB" id="A0A4S3KBB6"/>
<comment type="caution">
    <text evidence="2">The sequence shown here is derived from an EMBL/GenBank/DDBJ whole genome shotgun (WGS) entry which is preliminary data.</text>
</comment>
<keyword evidence="1" id="KW-1133">Transmembrane helix</keyword>
<keyword evidence="1" id="KW-0472">Membrane</keyword>
<keyword evidence="3" id="KW-1185">Reference proteome</keyword>
<reference evidence="2 3" key="1">
    <citation type="submission" date="2019-03" db="EMBL/GenBank/DDBJ databases">
        <title>Genomic Encyclopedia of Type Strains, Phase IV (KMG-IV): sequencing the most valuable type-strain genomes for metagenomic binning, comparative biology and taxonomic classification.</title>
        <authorList>
            <person name="Goeker M."/>
        </authorList>
    </citation>
    <scope>NUCLEOTIDE SEQUENCE [LARGE SCALE GENOMIC DNA]</scope>
    <source>
        <strain evidence="2 3">DSM 26377</strain>
    </source>
</reference>
<evidence type="ECO:0000313" key="3">
    <source>
        <dbReference type="Proteomes" id="UP000295341"/>
    </source>
</evidence>
<dbReference type="EMBL" id="SOBT01000008">
    <property type="protein sequence ID" value="TDU32729.1"/>
    <property type="molecule type" value="Genomic_DNA"/>
</dbReference>
<name>A0A4S3KBB6_9GAMM</name>
<feature type="transmembrane region" description="Helical" evidence="1">
    <location>
        <begin position="46"/>
        <end position="69"/>
    </location>
</feature>